<dbReference type="Pfam" id="PF03635">
    <property type="entry name" value="Vps35"/>
    <property type="match status" value="1"/>
</dbReference>
<evidence type="ECO:0000256" key="1">
    <source>
        <dbReference type="ARBA" id="ARBA00004170"/>
    </source>
</evidence>
<keyword evidence="7 10" id="KW-0653">Protein transport</keyword>
<dbReference type="GO" id="GO:0030906">
    <property type="term" value="C:retromer, cargo-selective complex"/>
    <property type="evidence" value="ECO:0007669"/>
    <property type="project" value="InterPro"/>
</dbReference>
<keyword evidence="13" id="KW-1185">Reference proteome</keyword>
<evidence type="ECO:0000256" key="9">
    <source>
        <dbReference type="ARBA" id="ARBA00023136"/>
    </source>
</evidence>
<comment type="caution">
    <text evidence="12">The sequence shown here is derived from an EMBL/GenBank/DDBJ whole genome shotgun (WGS) entry which is preliminary data.</text>
</comment>
<dbReference type="PANTHER" id="PTHR11099:SF0">
    <property type="entry name" value="VACUOLAR PROTEIN SORTING-ASSOCIATED PROTEIN 35"/>
    <property type="match status" value="1"/>
</dbReference>
<accession>A0A642V5Y6</accession>
<evidence type="ECO:0000256" key="6">
    <source>
        <dbReference type="ARBA" id="ARBA00022490"/>
    </source>
</evidence>
<dbReference type="Gene3D" id="1.25.40.660">
    <property type="entry name" value="Vacuolar protein sorting-associated protein 35, helical subcomplex Vps35-C"/>
    <property type="match status" value="1"/>
</dbReference>
<keyword evidence="8" id="KW-0333">Golgi apparatus</keyword>
<proteinExistence type="inferred from homology"/>
<evidence type="ECO:0000256" key="10">
    <source>
        <dbReference type="PIRNR" id="PIRNR009375"/>
    </source>
</evidence>
<evidence type="ECO:0000256" key="7">
    <source>
        <dbReference type="ARBA" id="ARBA00022927"/>
    </source>
</evidence>
<evidence type="ECO:0000256" key="4">
    <source>
        <dbReference type="ARBA" id="ARBA00006536"/>
    </source>
</evidence>
<dbReference type="FunFam" id="1.25.40.660:FF:000003">
    <property type="entry name" value="Vacuolar protein sorting-associated protein 35"/>
    <property type="match status" value="1"/>
</dbReference>
<dbReference type="PIRSF" id="PIRSF009375">
    <property type="entry name" value="Retromer_Vps35"/>
    <property type="match status" value="1"/>
</dbReference>
<dbReference type="InterPro" id="IPR042491">
    <property type="entry name" value="Vps35_C"/>
</dbReference>
<comment type="function">
    <text evidence="10">Plays a role in vesicular protein sorting.</text>
</comment>
<organism evidence="12 13">
    <name type="scientific">Trichomonascus ciferrii</name>
    <dbReference type="NCBI Taxonomy" id="44093"/>
    <lineage>
        <taxon>Eukaryota</taxon>
        <taxon>Fungi</taxon>
        <taxon>Dikarya</taxon>
        <taxon>Ascomycota</taxon>
        <taxon>Saccharomycotina</taxon>
        <taxon>Dipodascomycetes</taxon>
        <taxon>Dipodascales</taxon>
        <taxon>Trichomonascaceae</taxon>
        <taxon>Trichomonascus</taxon>
        <taxon>Trichomonascus ciferrii complex</taxon>
    </lineage>
</organism>
<reference evidence="12" key="1">
    <citation type="journal article" date="2019" name="G3 (Bethesda)">
        <title>Genome Assemblies of Two Rare Opportunistic Yeast Pathogens: Diutina rugosa (syn. Candida rugosa) and Trichomonascus ciferrii (syn. Candida ciferrii).</title>
        <authorList>
            <person name="Mixao V."/>
            <person name="Saus E."/>
            <person name="Hansen A.P."/>
            <person name="Lass-Florl C."/>
            <person name="Gabaldon T."/>
        </authorList>
    </citation>
    <scope>NUCLEOTIDE SEQUENCE</scope>
    <source>
        <strain evidence="12">CBS 4856</strain>
    </source>
</reference>
<dbReference type="GO" id="GO:0042147">
    <property type="term" value="P:retrograde transport, endosome to Golgi"/>
    <property type="evidence" value="ECO:0007669"/>
    <property type="project" value="InterPro"/>
</dbReference>
<dbReference type="PANTHER" id="PTHR11099">
    <property type="entry name" value="VACUOLAR SORTING PROTEIN 35"/>
    <property type="match status" value="1"/>
</dbReference>
<keyword evidence="5 10" id="KW-0813">Transport</keyword>
<evidence type="ECO:0000256" key="8">
    <source>
        <dbReference type="ARBA" id="ARBA00023034"/>
    </source>
</evidence>
<name>A0A642V5Y6_9ASCO</name>
<dbReference type="GO" id="GO:0006886">
    <property type="term" value="P:intracellular protein transport"/>
    <property type="evidence" value="ECO:0007669"/>
    <property type="project" value="TreeGrafter"/>
</dbReference>
<dbReference type="GO" id="GO:0005829">
    <property type="term" value="C:cytosol"/>
    <property type="evidence" value="ECO:0007669"/>
    <property type="project" value="GOC"/>
</dbReference>
<dbReference type="VEuPathDB" id="FungiDB:TRICI_003130"/>
<evidence type="ECO:0000256" key="3">
    <source>
        <dbReference type="ARBA" id="ARBA00004496"/>
    </source>
</evidence>
<evidence type="ECO:0000256" key="11">
    <source>
        <dbReference type="SAM" id="MobiDB-lite"/>
    </source>
</evidence>
<evidence type="ECO:0000256" key="2">
    <source>
        <dbReference type="ARBA" id="ARBA00004394"/>
    </source>
</evidence>
<evidence type="ECO:0000313" key="12">
    <source>
        <dbReference type="EMBL" id="KAA8913699.1"/>
    </source>
</evidence>
<gene>
    <name evidence="12" type="ORF">TRICI_003130</name>
</gene>
<dbReference type="OrthoDB" id="10258141at2759"/>
<evidence type="ECO:0000313" key="13">
    <source>
        <dbReference type="Proteomes" id="UP000761534"/>
    </source>
</evidence>
<dbReference type="AlphaFoldDB" id="A0A642V5Y6"/>
<evidence type="ECO:0000256" key="5">
    <source>
        <dbReference type="ARBA" id="ARBA00022448"/>
    </source>
</evidence>
<protein>
    <recommendedName>
        <fullName evidence="10">Vacuolar protein sorting-associated protein 35</fullName>
    </recommendedName>
</protein>
<dbReference type="EMBL" id="SWFS01000221">
    <property type="protein sequence ID" value="KAA8913699.1"/>
    <property type="molecule type" value="Genomic_DNA"/>
</dbReference>
<comment type="similarity">
    <text evidence="4 10">Belongs to the VPS35 family.</text>
</comment>
<feature type="region of interest" description="Disordered" evidence="11">
    <location>
        <begin position="526"/>
        <end position="561"/>
    </location>
</feature>
<keyword evidence="6" id="KW-0963">Cytoplasm</keyword>
<feature type="region of interest" description="Disordered" evidence="11">
    <location>
        <begin position="333"/>
        <end position="373"/>
    </location>
</feature>
<sequence>MSNSGQPLSSEDQAKQLEESLAFIRQQETLMRKCLESKGKLLDAIKHASTFLAELRTSSLTPKQYYELYIAVFDALSYLGAYLKEDHHNHHLADIYELVQYAGNIVPRLYLMITVGTVYMSIPDAPVKEIMKDMMEMCRGVQHPVRGLFLRYYLSQGCREYLPVGTSEGPEGNLQDSIQFTITNFIEMNKLWVRLQHQGHSRERDKRTTERKELQILVGSNLVRLSQLEGIDKDYYRTSILPSILEQVVQCRDVIAQEYLLDVVVQVFPDEFHLHTLDLFLNATCNLNPSVSIKKIILALVYRLADYAQRLKENGGDPAVTVTTKLEKLDINGQQKAANSENNEQMEEEAELPTQENGEEEASKPTVSEEEATEEVNLFEVFWKHLENILEIRPEMSQDDINALLVGITRLCLNCYADNLDYIDRILSFAKEHSHEGTTNGPGVVGDNLQKLLLELIDYFPSLLTVLSIPSYVPLLSSQPLSTQKCVAGAVLGSVLKDENKIETVDDVNGVFGLLGVVIRDGSSVENTSSQQEVELPGGPSTGVEGGKPSKPEKEDGEPSLDVLTDQSKLAKVVHLLYSSDTDVHSKLLRAARQALSEGKEKIKYTYPALVTAAFKLVRRYRAKSSTDSEWSEKIGSTFKFIQKVVNDIYQVGKADLALRLYVNAASIADQVKAQEASYEFYAQAFTIYEEAISDSRSQFQAICIVAGALQSSRNFSHENYDTLVSKCALYGSKLLKKPDQCRAVYIASHLWWATEIQARGEDETKDSDLFKDEERVLECLQRALRVADGCMDVAVSVELFVEILNRYLYFFDRGSKTVTVKYINGLIDLIQTNLSNNSDGGISDSPRKHFERTLEYITNQKQVDEKFQQIVW</sequence>
<dbReference type="GO" id="GO:0005770">
    <property type="term" value="C:late endosome"/>
    <property type="evidence" value="ECO:0007669"/>
    <property type="project" value="TreeGrafter"/>
</dbReference>
<dbReference type="InterPro" id="IPR005378">
    <property type="entry name" value="Vps35"/>
</dbReference>
<comment type="subcellular location">
    <subcellularLocation>
        <location evidence="3">Cytoplasm</location>
    </subcellularLocation>
    <subcellularLocation>
        <location evidence="2">Golgi apparatus membrane</location>
    </subcellularLocation>
    <subcellularLocation>
        <location evidence="1">Membrane</location>
        <topology evidence="1">Peripheral membrane protein</topology>
    </subcellularLocation>
</comment>
<dbReference type="Proteomes" id="UP000761534">
    <property type="component" value="Unassembled WGS sequence"/>
</dbReference>
<dbReference type="GO" id="GO:0000139">
    <property type="term" value="C:Golgi membrane"/>
    <property type="evidence" value="ECO:0007669"/>
    <property type="project" value="UniProtKB-SubCell"/>
</dbReference>
<keyword evidence="9" id="KW-0472">Membrane</keyword>